<evidence type="ECO:0000256" key="5">
    <source>
        <dbReference type="SAM" id="Phobius"/>
    </source>
</evidence>
<evidence type="ECO:0000256" key="2">
    <source>
        <dbReference type="ARBA" id="ARBA00022692"/>
    </source>
</evidence>
<reference evidence="7 9" key="1">
    <citation type="submission" date="2020-06" db="EMBL/GenBank/DDBJ databases">
        <title>Description of novel acetic acid bacteria.</title>
        <authorList>
            <person name="Sombolestani A."/>
        </authorList>
    </citation>
    <scope>NUCLEOTIDE SEQUENCE [LARGE SCALE GENOMIC DNA]</scope>
    <source>
        <strain evidence="7 9">LMG 26838</strain>
    </source>
</reference>
<keyword evidence="8" id="KW-1185">Reference proteome</keyword>
<dbReference type="InterPro" id="IPR007792">
    <property type="entry name" value="T4SS_VirB3/TrbD/AvhB"/>
</dbReference>
<dbReference type="Proteomes" id="UP000565205">
    <property type="component" value="Unassembled WGS sequence"/>
</dbReference>
<dbReference type="EMBL" id="JACHXV010000022">
    <property type="protein sequence ID" value="MBB3175240.1"/>
    <property type="molecule type" value="Genomic_DNA"/>
</dbReference>
<accession>A0A850NM41</accession>
<organism evidence="7 9">
    <name type="scientific">Endobacter medicaginis</name>
    <dbReference type="NCBI Taxonomy" id="1181271"/>
    <lineage>
        <taxon>Bacteria</taxon>
        <taxon>Pseudomonadati</taxon>
        <taxon>Pseudomonadota</taxon>
        <taxon>Alphaproteobacteria</taxon>
        <taxon>Acetobacterales</taxon>
        <taxon>Acetobacteraceae</taxon>
        <taxon>Endobacter</taxon>
    </lineage>
</organism>
<keyword evidence="4 5" id="KW-0472">Membrane</keyword>
<evidence type="ECO:0000313" key="6">
    <source>
        <dbReference type="EMBL" id="MBB3175240.1"/>
    </source>
</evidence>
<proteinExistence type="predicted"/>
<gene>
    <name evidence="6" type="ORF">FHR90_003094</name>
    <name evidence="7" type="ORF">HUK83_01205</name>
</gene>
<dbReference type="Pfam" id="PF05101">
    <property type="entry name" value="VirB3"/>
    <property type="match status" value="1"/>
</dbReference>
<dbReference type="AlphaFoldDB" id="A0A850NM41"/>
<reference evidence="6 8" key="2">
    <citation type="submission" date="2020-08" db="EMBL/GenBank/DDBJ databases">
        <title>Genomic Encyclopedia of Type Strains, Phase III (KMG-III): the genomes of soil and plant-associated and newly described type strains.</title>
        <authorList>
            <person name="Whitman W."/>
        </authorList>
    </citation>
    <scope>NUCLEOTIDE SEQUENCE [LARGE SCALE GENOMIC DNA]</scope>
    <source>
        <strain evidence="6 8">CECT 8088</strain>
    </source>
</reference>
<feature type="transmembrane region" description="Helical" evidence="5">
    <location>
        <begin position="20"/>
        <end position="41"/>
    </location>
</feature>
<protein>
    <submittedName>
        <fullName evidence="7">Type IV secretion system protein VirB3</fullName>
    </submittedName>
</protein>
<name>A0A850NM41_9PROT</name>
<evidence type="ECO:0000256" key="3">
    <source>
        <dbReference type="ARBA" id="ARBA00022989"/>
    </source>
</evidence>
<evidence type="ECO:0000313" key="8">
    <source>
        <dbReference type="Proteomes" id="UP000557688"/>
    </source>
</evidence>
<dbReference type="GO" id="GO:0016020">
    <property type="term" value="C:membrane"/>
    <property type="evidence" value="ECO:0007669"/>
    <property type="project" value="UniProtKB-SubCell"/>
</dbReference>
<dbReference type="RefSeq" id="WP_176621700.1">
    <property type="nucleotide sequence ID" value="NZ_JABXXQ010000007.1"/>
</dbReference>
<sequence length="107" mass="11685">MEKLEEETLYLAATRPALFMGIPLSLAGVLVMAAGLVVVIFKNPLYLILMGPIYGAARILVARDYNAVRVVGLWFRTKGRKVDKHVWGGSTVSNFPLDVPKSGRGIV</sequence>
<comment type="subcellular location">
    <subcellularLocation>
        <location evidence="1">Membrane</location>
    </subcellularLocation>
</comment>
<dbReference type="Proteomes" id="UP000557688">
    <property type="component" value="Unassembled WGS sequence"/>
</dbReference>
<dbReference type="NCBIfam" id="NF010428">
    <property type="entry name" value="PRK13854.1"/>
    <property type="match status" value="1"/>
</dbReference>
<keyword evidence="3 5" id="KW-1133">Transmembrane helix</keyword>
<evidence type="ECO:0000256" key="4">
    <source>
        <dbReference type="ARBA" id="ARBA00023136"/>
    </source>
</evidence>
<keyword evidence="2 5" id="KW-0812">Transmembrane</keyword>
<comment type="caution">
    <text evidence="7">The sequence shown here is derived from an EMBL/GenBank/DDBJ whole genome shotgun (WGS) entry which is preliminary data.</text>
</comment>
<dbReference type="EMBL" id="JABXXQ010000007">
    <property type="protein sequence ID" value="NVN28966.1"/>
    <property type="molecule type" value="Genomic_DNA"/>
</dbReference>
<evidence type="ECO:0000313" key="9">
    <source>
        <dbReference type="Proteomes" id="UP000565205"/>
    </source>
</evidence>
<evidence type="ECO:0000256" key="1">
    <source>
        <dbReference type="ARBA" id="ARBA00004370"/>
    </source>
</evidence>
<evidence type="ECO:0000313" key="7">
    <source>
        <dbReference type="EMBL" id="NVN28966.1"/>
    </source>
</evidence>